<feature type="non-terminal residue" evidence="1">
    <location>
        <position position="1"/>
    </location>
</feature>
<comment type="caution">
    <text evidence="1">The sequence shown here is derived from an EMBL/GenBank/DDBJ whole genome shotgun (WGS) entry which is preliminary data.</text>
</comment>
<dbReference type="EMBL" id="JACVVK020000006">
    <property type="protein sequence ID" value="KAK7506669.1"/>
    <property type="molecule type" value="Genomic_DNA"/>
</dbReference>
<organism evidence="1 2">
    <name type="scientific">Batillaria attramentaria</name>
    <dbReference type="NCBI Taxonomy" id="370345"/>
    <lineage>
        <taxon>Eukaryota</taxon>
        <taxon>Metazoa</taxon>
        <taxon>Spiralia</taxon>
        <taxon>Lophotrochozoa</taxon>
        <taxon>Mollusca</taxon>
        <taxon>Gastropoda</taxon>
        <taxon>Caenogastropoda</taxon>
        <taxon>Sorbeoconcha</taxon>
        <taxon>Cerithioidea</taxon>
        <taxon>Batillariidae</taxon>
        <taxon>Batillaria</taxon>
    </lineage>
</organism>
<dbReference type="AlphaFoldDB" id="A0ABD0M4B2"/>
<reference evidence="1 2" key="1">
    <citation type="journal article" date="2023" name="Sci. Data">
        <title>Genome assembly of the Korean intertidal mud-creeper Batillaria attramentaria.</title>
        <authorList>
            <person name="Patra A.K."/>
            <person name="Ho P.T."/>
            <person name="Jun S."/>
            <person name="Lee S.J."/>
            <person name="Kim Y."/>
            <person name="Won Y.J."/>
        </authorList>
    </citation>
    <scope>NUCLEOTIDE SEQUENCE [LARGE SCALE GENOMIC DNA]</scope>
    <source>
        <strain evidence="1">Wonlab-2016</strain>
    </source>
</reference>
<name>A0ABD0M4B2_9CAEN</name>
<evidence type="ECO:0000313" key="1">
    <source>
        <dbReference type="EMBL" id="KAK7506669.1"/>
    </source>
</evidence>
<evidence type="ECO:0000313" key="2">
    <source>
        <dbReference type="Proteomes" id="UP001519460"/>
    </source>
</evidence>
<protein>
    <submittedName>
        <fullName evidence="1">Uncharacterized protein</fullName>
    </submittedName>
</protein>
<dbReference type="Proteomes" id="UP001519460">
    <property type="component" value="Unassembled WGS sequence"/>
</dbReference>
<keyword evidence="2" id="KW-1185">Reference proteome</keyword>
<accession>A0ABD0M4B2</accession>
<gene>
    <name evidence="1" type="ORF">BaRGS_00002144</name>
</gene>
<proteinExistence type="predicted"/>
<sequence>EKPVTFLLRRLSHRCVQADARKRYVPGCVFLQSVFILYARHVPIARTQKIRHV</sequence>